<organism evidence="1 2">
    <name type="scientific">Mesorhizobium escarrei</name>
    <dbReference type="NCBI Taxonomy" id="666018"/>
    <lineage>
        <taxon>Bacteria</taxon>
        <taxon>Pseudomonadati</taxon>
        <taxon>Pseudomonadota</taxon>
        <taxon>Alphaproteobacteria</taxon>
        <taxon>Hyphomicrobiales</taxon>
        <taxon>Phyllobacteriaceae</taxon>
        <taxon>Mesorhizobium</taxon>
    </lineage>
</organism>
<keyword evidence="2" id="KW-1185">Reference proteome</keyword>
<sequence>MKIRAGQRLGLENFSDPSEAYLSIAADIRRLATGGAA</sequence>
<reference evidence="1 2" key="1">
    <citation type="submission" date="2022-03" db="EMBL/GenBank/DDBJ databases">
        <authorList>
            <person name="Brunel B."/>
        </authorList>
    </citation>
    <scope>NUCLEOTIDE SEQUENCE [LARGE SCALE GENOMIC DNA]</scope>
    <source>
        <strain evidence="1">STM5069sample</strain>
    </source>
</reference>
<dbReference type="Proteomes" id="UP001153050">
    <property type="component" value="Unassembled WGS sequence"/>
</dbReference>
<protein>
    <submittedName>
        <fullName evidence="1">Uncharacterized protein</fullName>
    </submittedName>
</protein>
<evidence type="ECO:0000313" key="1">
    <source>
        <dbReference type="EMBL" id="CAH2403327.1"/>
    </source>
</evidence>
<dbReference type="EMBL" id="CAKXZT010000132">
    <property type="protein sequence ID" value="CAH2403327.1"/>
    <property type="molecule type" value="Genomic_DNA"/>
</dbReference>
<comment type="caution">
    <text evidence="1">The sequence shown here is derived from an EMBL/GenBank/DDBJ whole genome shotgun (WGS) entry which is preliminary data.</text>
</comment>
<proteinExistence type="predicted"/>
<gene>
    <name evidence="1" type="ORF">MES5069_370016</name>
</gene>
<name>A0ABM9E2L6_9HYPH</name>
<accession>A0ABM9E2L6</accession>
<evidence type="ECO:0000313" key="2">
    <source>
        <dbReference type="Proteomes" id="UP001153050"/>
    </source>
</evidence>